<sequence length="189" mass="21899">MKILILTLSAPSNNKKTDTALKSINESTSRDCSIEMLDVLKYINSFLNGLIKKGYIRKLRNIYFYYENLINSTKSFEDITDMTEKLNLLLCHKIKKHIKEIQPDVILCFHHLPLKILRTLNDRDGINALKASYITKLFTKNIKDYEFLDACFAKEEDVIKELIDIGVETEKIFSLEELKASTFKKILGN</sequence>
<evidence type="ECO:0000313" key="3">
    <source>
        <dbReference type="Proteomes" id="UP000050326"/>
    </source>
</evidence>
<proteinExistence type="predicted"/>
<dbReference type="GO" id="GO:0016758">
    <property type="term" value="F:hexosyltransferase activity"/>
    <property type="evidence" value="ECO:0007669"/>
    <property type="project" value="InterPro"/>
</dbReference>
<protein>
    <submittedName>
        <fullName evidence="2">Monogalactosyldiacylglycerol (MGDG) synthase</fullName>
    </submittedName>
</protein>
<accession>A0A0P8W7E9</accession>
<dbReference type="Pfam" id="PF06925">
    <property type="entry name" value="MGDG_synth"/>
    <property type="match status" value="1"/>
</dbReference>
<dbReference type="GO" id="GO:0016020">
    <property type="term" value="C:membrane"/>
    <property type="evidence" value="ECO:0007669"/>
    <property type="project" value="GOC"/>
</dbReference>
<dbReference type="RefSeq" id="WP_054874733.1">
    <property type="nucleotide sequence ID" value="NZ_LKET01000029.1"/>
</dbReference>
<dbReference type="InterPro" id="IPR009695">
    <property type="entry name" value="Diacylglyc_glucosyltr_N"/>
</dbReference>
<organism evidence="2 3">
    <name type="scientific">Oxobacter pfennigii</name>
    <dbReference type="NCBI Taxonomy" id="36849"/>
    <lineage>
        <taxon>Bacteria</taxon>
        <taxon>Bacillati</taxon>
        <taxon>Bacillota</taxon>
        <taxon>Clostridia</taxon>
        <taxon>Eubacteriales</taxon>
        <taxon>Clostridiaceae</taxon>
        <taxon>Oxobacter</taxon>
    </lineage>
</organism>
<comment type="caution">
    <text evidence="2">The sequence shown here is derived from an EMBL/GenBank/DDBJ whole genome shotgun (WGS) entry which is preliminary data.</text>
</comment>
<evidence type="ECO:0000259" key="1">
    <source>
        <dbReference type="Pfam" id="PF06925"/>
    </source>
</evidence>
<dbReference type="Proteomes" id="UP000050326">
    <property type="component" value="Unassembled WGS sequence"/>
</dbReference>
<dbReference type="EMBL" id="LKET01000029">
    <property type="protein sequence ID" value="KPU44582.1"/>
    <property type="molecule type" value="Genomic_DNA"/>
</dbReference>
<dbReference type="STRING" id="36849.OXPF_16650"/>
<feature type="domain" description="Diacylglycerol glucosyltransferase N-terminal" evidence="1">
    <location>
        <begin position="21"/>
        <end position="173"/>
    </location>
</feature>
<dbReference type="OrthoDB" id="9815663at2"/>
<dbReference type="AlphaFoldDB" id="A0A0P8W7E9"/>
<gene>
    <name evidence="2" type="ORF">OXPF_16650</name>
</gene>
<name>A0A0P8W7E9_9CLOT</name>
<reference evidence="2 3" key="1">
    <citation type="submission" date="2015-09" db="EMBL/GenBank/DDBJ databases">
        <title>Genome sequence of Oxobacter pfennigii DSM 3222.</title>
        <authorList>
            <person name="Poehlein A."/>
            <person name="Bengelsdorf F.R."/>
            <person name="Schiel-Bengelsdorf B."/>
            <person name="Duerre P."/>
            <person name="Daniel R."/>
        </authorList>
    </citation>
    <scope>NUCLEOTIDE SEQUENCE [LARGE SCALE GENOMIC DNA]</scope>
    <source>
        <strain evidence="2 3">DSM 3222</strain>
    </source>
</reference>
<evidence type="ECO:0000313" key="2">
    <source>
        <dbReference type="EMBL" id="KPU44582.1"/>
    </source>
</evidence>
<keyword evidence="3" id="KW-1185">Reference proteome</keyword>
<dbReference type="GO" id="GO:0009247">
    <property type="term" value="P:glycolipid biosynthetic process"/>
    <property type="evidence" value="ECO:0007669"/>
    <property type="project" value="InterPro"/>
</dbReference>